<protein>
    <submittedName>
        <fullName evidence="1">Uncharacterized protein</fullName>
    </submittedName>
</protein>
<evidence type="ECO:0000313" key="1">
    <source>
        <dbReference type="EMBL" id="KOH45477.1"/>
    </source>
</evidence>
<reference evidence="2" key="1">
    <citation type="submission" date="2015-07" db="EMBL/GenBank/DDBJ databases">
        <title>Genome sequencing of Sunxiuqinia dokdonensis strain SK.</title>
        <authorList>
            <person name="Ahn S."/>
            <person name="Kim B.-C."/>
        </authorList>
    </citation>
    <scope>NUCLEOTIDE SEQUENCE [LARGE SCALE GENOMIC DNA]</scope>
    <source>
        <strain evidence="2">SK</strain>
    </source>
</reference>
<comment type="caution">
    <text evidence="1">The sequence shown here is derived from an EMBL/GenBank/DDBJ whole genome shotgun (WGS) entry which is preliminary data.</text>
</comment>
<organism evidence="1 2">
    <name type="scientific">Sunxiuqinia dokdonensis</name>
    <dbReference type="NCBI Taxonomy" id="1409788"/>
    <lineage>
        <taxon>Bacteria</taxon>
        <taxon>Pseudomonadati</taxon>
        <taxon>Bacteroidota</taxon>
        <taxon>Bacteroidia</taxon>
        <taxon>Marinilabiliales</taxon>
        <taxon>Prolixibacteraceae</taxon>
        <taxon>Sunxiuqinia</taxon>
    </lineage>
</organism>
<sequence>MKNHAGHAKGGERCLYDSIHRNKFYTKIAKCFMLLKIVL</sequence>
<proteinExistence type="predicted"/>
<dbReference type="Proteomes" id="UP000036958">
    <property type="component" value="Unassembled WGS sequence"/>
</dbReference>
<name>A0A0L8VBA5_9BACT</name>
<evidence type="ECO:0000313" key="2">
    <source>
        <dbReference type="Proteomes" id="UP000036958"/>
    </source>
</evidence>
<dbReference type="AlphaFoldDB" id="A0A0L8VBA5"/>
<dbReference type="EMBL" id="LGIA01000124">
    <property type="protein sequence ID" value="KOH45477.1"/>
    <property type="molecule type" value="Genomic_DNA"/>
</dbReference>
<gene>
    <name evidence="1" type="ORF">NC99_16920</name>
</gene>
<accession>A0A0L8VBA5</accession>
<keyword evidence="2" id="KW-1185">Reference proteome</keyword>